<evidence type="ECO:0000313" key="2">
    <source>
        <dbReference type="Proteomes" id="UP000663671"/>
    </source>
</evidence>
<proteinExistence type="predicted"/>
<gene>
    <name evidence="1" type="ORF">I7I51_08791</name>
</gene>
<dbReference type="EMBL" id="CP069109">
    <property type="protein sequence ID" value="QSS59356.1"/>
    <property type="molecule type" value="Genomic_DNA"/>
</dbReference>
<sequence length="128" mass="14597">MKIRFLTKSSSLTATSTVSFGRAYESRIFTLHFPLAKEKEGKMPLALKENAILRRLWERLILIIVKIFQPDTDFASTMLENGIPIHHALRTLTMCYPHQLQPKYESKADGSSLFCFTKTSTTDKADTI</sequence>
<dbReference type="VEuPathDB" id="FungiDB:I7I51_08791"/>
<name>A0A8A1LYT9_AJECA</name>
<protein>
    <submittedName>
        <fullName evidence="1">Uncharacterized protein</fullName>
    </submittedName>
</protein>
<dbReference type="AlphaFoldDB" id="A0A8A1LYT9"/>
<evidence type="ECO:0000313" key="1">
    <source>
        <dbReference type="EMBL" id="QSS59356.1"/>
    </source>
</evidence>
<dbReference type="Proteomes" id="UP000663671">
    <property type="component" value="Chromosome 2"/>
</dbReference>
<reference evidence="1" key="1">
    <citation type="submission" date="2021-01" db="EMBL/GenBank/DDBJ databases">
        <title>Chromosome-level genome assembly of a human fungal pathogen reveals clustering of transcriptionally co-regulated genes.</title>
        <authorList>
            <person name="Voorhies M."/>
            <person name="Cohen S."/>
            <person name="Shea T.P."/>
            <person name="Petrus S."/>
            <person name="Munoz J.F."/>
            <person name="Poplawski S."/>
            <person name="Goldman W.E."/>
            <person name="Michael T."/>
            <person name="Cuomo C.A."/>
            <person name="Sil A."/>
            <person name="Beyhan S."/>
        </authorList>
    </citation>
    <scope>NUCLEOTIDE SEQUENCE</scope>
    <source>
        <strain evidence="1">WU24</strain>
    </source>
</reference>
<organism evidence="1 2">
    <name type="scientific">Ajellomyces capsulatus</name>
    <name type="common">Darling's disease fungus</name>
    <name type="synonym">Histoplasma capsulatum</name>
    <dbReference type="NCBI Taxonomy" id="5037"/>
    <lineage>
        <taxon>Eukaryota</taxon>
        <taxon>Fungi</taxon>
        <taxon>Dikarya</taxon>
        <taxon>Ascomycota</taxon>
        <taxon>Pezizomycotina</taxon>
        <taxon>Eurotiomycetes</taxon>
        <taxon>Eurotiomycetidae</taxon>
        <taxon>Onygenales</taxon>
        <taxon>Ajellomycetaceae</taxon>
        <taxon>Histoplasma</taxon>
    </lineage>
</organism>
<accession>A0A8A1LYT9</accession>